<dbReference type="Gramene" id="Kaladp0089s0063.1.v1.1">
    <property type="protein sequence ID" value="Kaladp0089s0063.1.v1.1"/>
    <property type="gene ID" value="Kaladp0089s0063.v1.1"/>
</dbReference>
<keyword evidence="1" id="KW-0175">Coiled coil</keyword>
<accession>A0A7N0UX53</accession>
<dbReference type="PANTHER" id="PTHR35689:SF1">
    <property type="entry name" value="EARLY ENDOSOME ANTIGEN"/>
    <property type="match status" value="1"/>
</dbReference>
<evidence type="ECO:0000256" key="2">
    <source>
        <dbReference type="SAM" id="MobiDB-lite"/>
    </source>
</evidence>
<sequence length="320" mass="36749">MEMPQKIDDYIKHSIDYLLRIPVPVHALQSMLNASEEASNRLRDQFTELQFKLREKDDAIYQARAEAIMDAQPLRKLVEENEVLAAERADLLSQCSMWENECCRLERDREMLMEIVNRADERAVEAEMHVHELGCELERVVEELRYYNISCEVDSSLDKPLPDEDLLGSLLESATCDEEFEALAHTFLEANADDKVLLRFLQTWNRLKPLTRKVLYLVARIQVVEIDKENIVSNLRKAEEEVQFLSEENCILDLENQRLLKQLSKEGSIFKSCGNNKVHKKKASPSGESIKNTIDGSDSDSDLVSDQALSPLQFNLSEST</sequence>
<evidence type="ECO:0000313" key="4">
    <source>
        <dbReference type="Proteomes" id="UP000594263"/>
    </source>
</evidence>
<organism evidence="3 4">
    <name type="scientific">Kalanchoe fedtschenkoi</name>
    <name type="common">Lavender scallops</name>
    <name type="synonym">South American air plant</name>
    <dbReference type="NCBI Taxonomy" id="63787"/>
    <lineage>
        <taxon>Eukaryota</taxon>
        <taxon>Viridiplantae</taxon>
        <taxon>Streptophyta</taxon>
        <taxon>Embryophyta</taxon>
        <taxon>Tracheophyta</taxon>
        <taxon>Spermatophyta</taxon>
        <taxon>Magnoliopsida</taxon>
        <taxon>eudicotyledons</taxon>
        <taxon>Gunneridae</taxon>
        <taxon>Pentapetalae</taxon>
        <taxon>Saxifragales</taxon>
        <taxon>Crassulaceae</taxon>
        <taxon>Kalanchoe</taxon>
    </lineage>
</organism>
<protein>
    <submittedName>
        <fullName evidence="3">Uncharacterized protein</fullName>
    </submittedName>
</protein>
<reference evidence="3" key="1">
    <citation type="submission" date="2021-01" db="UniProtKB">
        <authorList>
            <consortium name="EnsemblPlants"/>
        </authorList>
    </citation>
    <scope>IDENTIFICATION</scope>
</reference>
<name>A0A7N0UX53_KALFE</name>
<feature type="region of interest" description="Disordered" evidence="2">
    <location>
        <begin position="276"/>
        <end position="305"/>
    </location>
</feature>
<evidence type="ECO:0000313" key="3">
    <source>
        <dbReference type="EnsemblPlants" id="Kaladp0089s0063.1.v1.1"/>
    </source>
</evidence>
<feature type="coiled-coil region" evidence="1">
    <location>
        <begin position="221"/>
        <end position="248"/>
    </location>
</feature>
<dbReference type="PANTHER" id="PTHR35689">
    <property type="entry name" value="EARLY ENDOSOME ANTIGEN"/>
    <property type="match status" value="1"/>
</dbReference>
<keyword evidence="4" id="KW-1185">Reference proteome</keyword>
<dbReference type="AlphaFoldDB" id="A0A7N0UX53"/>
<dbReference type="EnsemblPlants" id="Kaladp0089s0063.1.v1.1">
    <property type="protein sequence ID" value="Kaladp0089s0063.1.v1.1"/>
    <property type="gene ID" value="Kaladp0089s0063.v1.1"/>
</dbReference>
<dbReference type="Proteomes" id="UP000594263">
    <property type="component" value="Unplaced"/>
</dbReference>
<proteinExistence type="predicted"/>
<evidence type="ECO:0000256" key="1">
    <source>
        <dbReference type="SAM" id="Coils"/>
    </source>
</evidence>